<dbReference type="SUPFAM" id="SSF52172">
    <property type="entry name" value="CheY-like"/>
    <property type="match status" value="1"/>
</dbReference>
<accession>A0A1I3W837</accession>
<dbReference type="OrthoDB" id="8595302at2"/>
<organism evidence="2 3">
    <name type="scientific">Paraburkholderia megapolitana</name>
    <dbReference type="NCBI Taxonomy" id="420953"/>
    <lineage>
        <taxon>Bacteria</taxon>
        <taxon>Pseudomonadati</taxon>
        <taxon>Pseudomonadota</taxon>
        <taxon>Betaproteobacteria</taxon>
        <taxon>Burkholderiales</taxon>
        <taxon>Burkholderiaceae</taxon>
        <taxon>Paraburkholderia</taxon>
    </lineage>
</organism>
<protein>
    <submittedName>
        <fullName evidence="2">Response regulator receiver domain-containing protein</fullName>
    </submittedName>
</protein>
<dbReference type="CDD" id="cd00093">
    <property type="entry name" value="HTH_XRE"/>
    <property type="match status" value="1"/>
</dbReference>
<evidence type="ECO:0000313" key="3">
    <source>
        <dbReference type="Proteomes" id="UP000199548"/>
    </source>
</evidence>
<keyword evidence="3" id="KW-1185">Reference proteome</keyword>
<dbReference type="STRING" id="420953.SAMN05192543_11710"/>
<reference evidence="2 3" key="1">
    <citation type="submission" date="2016-10" db="EMBL/GenBank/DDBJ databases">
        <authorList>
            <person name="de Groot N.N."/>
        </authorList>
    </citation>
    <scope>NUCLEOTIDE SEQUENCE [LARGE SCALE GENOMIC DNA]</scope>
    <source>
        <strain evidence="2 3">LMG 23650</strain>
    </source>
</reference>
<dbReference type="Proteomes" id="UP000199548">
    <property type="component" value="Unassembled WGS sequence"/>
</dbReference>
<dbReference type="InterPro" id="IPR013975">
    <property type="entry name" value="Tscrpt_reg_BetR_N"/>
</dbReference>
<proteinExistence type="predicted"/>
<dbReference type="Pfam" id="PF08667">
    <property type="entry name" value="BetR"/>
    <property type="match status" value="1"/>
</dbReference>
<dbReference type="EMBL" id="FOQU01000017">
    <property type="protein sequence ID" value="SFK03748.1"/>
    <property type="molecule type" value="Genomic_DNA"/>
</dbReference>
<name>A0A1I3W837_9BURK</name>
<dbReference type="RefSeq" id="WP_091020525.1">
    <property type="nucleotide sequence ID" value="NZ_CP041744.1"/>
</dbReference>
<evidence type="ECO:0000313" key="2">
    <source>
        <dbReference type="EMBL" id="SFK03748.1"/>
    </source>
</evidence>
<dbReference type="SUPFAM" id="SSF47413">
    <property type="entry name" value="lambda repressor-like DNA-binding domains"/>
    <property type="match status" value="1"/>
</dbReference>
<dbReference type="Gene3D" id="3.40.50.2300">
    <property type="match status" value="1"/>
</dbReference>
<dbReference type="InterPro" id="IPR001387">
    <property type="entry name" value="Cro/C1-type_HTH"/>
</dbReference>
<sequence length="275" mass="31468">MDNSEQYAQKIREILNNRDIPTRQQNKFLAELLDLHYTSVQKKMNGQKAWTREQLQAIARHFHVPLSTLIDYGGKEKWNAILRFNDRTQRCNIVRGDVTPTPQHENFVAVQRGDAWIVVPGNTISEHVECYTIRNIEILPPPRIAVLDDEHEITKSISTSFKALGLDVEEYNSLDAFINDAEKSTFDGYIMDWVLSRTTTAEAAVRHVREVSENFAPIVILTGEIETHVIDESDLARIVELYEVVVLEKPMRPKILATTFFSLFLSHDVKPGAHS</sequence>
<feature type="domain" description="Transcription regulator BetR N-terminal" evidence="1">
    <location>
        <begin position="4"/>
        <end position="139"/>
    </location>
</feature>
<gene>
    <name evidence="2" type="ORF">SAMN05192543_11710</name>
</gene>
<dbReference type="InterPro" id="IPR010982">
    <property type="entry name" value="Lambda_DNA-bd_dom_sf"/>
</dbReference>
<dbReference type="GO" id="GO:0003677">
    <property type="term" value="F:DNA binding"/>
    <property type="evidence" value="ECO:0007669"/>
    <property type="project" value="InterPro"/>
</dbReference>
<evidence type="ECO:0000259" key="1">
    <source>
        <dbReference type="Pfam" id="PF08667"/>
    </source>
</evidence>
<dbReference type="AlphaFoldDB" id="A0A1I3W837"/>
<dbReference type="InterPro" id="IPR011006">
    <property type="entry name" value="CheY-like_superfamily"/>
</dbReference>